<evidence type="ECO:0000256" key="8">
    <source>
        <dbReference type="ARBA" id="ARBA00023014"/>
    </source>
</evidence>
<feature type="domain" description="4Fe-4S ferredoxin-type" evidence="9">
    <location>
        <begin position="530"/>
        <end position="559"/>
    </location>
</feature>
<dbReference type="Gene3D" id="3.30.70.20">
    <property type="match status" value="1"/>
</dbReference>
<evidence type="ECO:0000256" key="2">
    <source>
        <dbReference type="ARBA" id="ARBA00006561"/>
    </source>
</evidence>
<keyword evidence="4" id="KW-0479">Metal-binding</keyword>
<keyword evidence="8" id="KW-0411">Iron-sulfur</keyword>
<organism evidence="10 11">
    <name type="scientific">Candidatus Nitrobium versatile</name>
    <dbReference type="NCBI Taxonomy" id="2884831"/>
    <lineage>
        <taxon>Bacteria</taxon>
        <taxon>Pseudomonadati</taxon>
        <taxon>Nitrospirota</taxon>
        <taxon>Nitrospiria</taxon>
        <taxon>Nitrospirales</taxon>
        <taxon>Nitrospiraceae</taxon>
        <taxon>Candidatus Nitrobium</taxon>
    </lineage>
</organism>
<accession>A0A953M138</accession>
<evidence type="ECO:0000256" key="1">
    <source>
        <dbReference type="ARBA" id="ARBA00001974"/>
    </source>
</evidence>
<dbReference type="PROSITE" id="PS51379">
    <property type="entry name" value="4FE4S_FER_2"/>
    <property type="match status" value="2"/>
</dbReference>
<dbReference type="Pfam" id="PF13187">
    <property type="entry name" value="Fer4_9"/>
    <property type="match status" value="1"/>
</dbReference>
<evidence type="ECO:0000313" key="10">
    <source>
        <dbReference type="EMBL" id="MBZ0157639.1"/>
    </source>
</evidence>
<protein>
    <submittedName>
        <fullName evidence="10">FAD-dependent oxidoreductase</fullName>
    </submittedName>
</protein>
<reference evidence="10" key="2">
    <citation type="submission" date="2021-08" db="EMBL/GenBank/DDBJ databases">
        <authorList>
            <person name="Dalcin Martins P."/>
        </authorList>
    </citation>
    <scope>NUCLEOTIDE SEQUENCE</scope>
    <source>
        <strain evidence="10">MAG_39</strain>
    </source>
</reference>
<keyword evidence="3" id="KW-0004">4Fe-4S</keyword>
<dbReference type="GO" id="GO:0016491">
    <property type="term" value="F:oxidoreductase activity"/>
    <property type="evidence" value="ECO:0007669"/>
    <property type="project" value="UniProtKB-KW"/>
</dbReference>
<dbReference type="PRINTS" id="PR00368">
    <property type="entry name" value="FADPNR"/>
</dbReference>
<sequence length="714" mass="77876">MDKNIGLYICTGCSIGESVNVEKIVNIGKNALRVPVVKSHFALCGKEGIDLIRNDMQVEGVNTVVVAACSPRVKYEEFDFPGCIVERVPLRELAIWTQEPNSGEAQLAAEDYIKMGVIKVQKGDLPEPYLMETVKTILVIGGGITGMTAALQSAEAGYQVILVEKEDRLGGFVNKLYKVGKLPVDPAKDPLIADSGIQNTVKAVESNPNIKVYKSAKVEKTEGQPGAFEVTISSDGSSETVKIGSIILAAGWRPYDASKLEHLGYGTPNVVTNIEFEEIARTGKITRPSDGKEAKRVAFVQCAGQRDPNHLPYCSAMCCTTSLKQAQYVRQNPDATAMILYKDIRTPGNLEYFYKAAQNDPGVMLTKGEVTGVSGAGNGDLHVEMKDSLLGGQVRIEADLVVLATGVVPATADDPILMLQYRQGPGLPDLELYDGFADSNFICFQYETRRTGVYAAGCVRQPMNMAEAQEDATGAALKAIQAAEHVAKGIAVHPRAWDMTYPDPYMQRCTSCKRCTEECPFGAIDEDEKGTPFYKPGRCRRCATCMGACPERIVSFKDYHVDMIGSMLKNVSVPEDEDKPRIIVLACENDAYPALDTAALQKAKLDPAIRVIQLRCLGSTNLVWIADALSRGVDGMLLLGCKYGENYQCHFAKGSELANYRLGKVQETLGRLQLEAERVGMLQLAIDEYDKIPSLITAFVERVKEIGPNPFKGF</sequence>
<dbReference type="InterPro" id="IPR039650">
    <property type="entry name" value="HdrA-like"/>
</dbReference>
<reference evidence="10" key="1">
    <citation type="journal article" date="2021" name="bioRxiv">
        <title>Unraveling nitrogen, sulfur and carbon metabolic pathways and microbial community transcriptional responses to substrate deprivation and toxicity stresses in a bioreactor mimicking anoxic brackish coastal sediment conditions.</title>
        <authorList>
            <person name="Martins P.D."/>
            <person name="Echeveste M.J."/>
            <person name="Arshad A."/>
            <person name="Kurth J."/>
            <person name="Ouboter H."/>
            <person name="Jetten M.S.M."/>
            <person name="Welte C.U."/>
        </authorList>
    </citation>
    <scope>NUCLEOTIDE SEQUENCE</scope>
    <source>
        <strain evidence="10">MAG_39</strain>
    </source>
</reference>
<evidence type="ECO:0000256" key="5">
    <source>
        <dbReference type="ARBA" id="ARBA00022827"/>
    </source>
</evidence>
<keyword evidence="6" id="KW-0560">Oxidoreductase</keyword>
<gene>
    <name evidence="10" type="ORF">K8I29_15685</name>
</gene>
<dbReference type="PANTHER" id="PTHR43498:SF1">
    <property type="entry name" value="COB--COM HETERODISULFIDE REDUCTASE IRON-SULFUR SUBUNIT A"/>
    <property type="match status" value="1"/>
</dbReference>
<dbReference type="SUPFAM" id="SSF51905">
    <property type="entry name" value="FAD/NAD(P)-binding domain"/>
    <property type="match status" value="1"/>
</dbReference>
<dbReference type="Gene3D" id="3.50.50.60">
    <property type="entry name" value="FAD/NAD(P)-binding domain"/>
    <property type="match status" value="1"/>
</dbReference>
<name>A0A953M138_9BACT</name>
<comment type="similarity">
    <text evidence="2">Belongs to the HdrA family.</text>
</comment>
<dbReference type="InterPro" id="IPR023753">
    <property type="entry name" value="FAD/NAD-binding_dom"/>
</dbReference>
<dbReference type="GO" id="GO:0046872">
    <property type="term" value="F:metal ion binding"/>
    <property type="evidence" value="ECO:0007669"/>
    <property type="project" value="UniProtKB-KW"/>
</dbReference>
<evidence type="ECO:0000256" key="7">
    <source>
        <dbReference type="ARBA" id="ARBA00023004"/>
    </source>
</evidence>
<evidence type="ECO:0000313" key="11">
    <source>
        <dbReference type="Proteomes" id="UP000705867"/>
    </source>
</evidence>
<dbReference type="InterPro" id="IPR017900">
    <property type="entry name" value="4Fe4S_Fe_S_CS"/>
</dbReference>
<comment type="cofactor">
    <cofactor evidence="1">
        <name>FAD</name>
        <dbReference type="ChEBI" id="CHEBI:57692"/>
    </cofactor>
</comment>
<dbReference type="PANTHER" id="PTHR43498">
    <property type="entry name" value="FERREDOXIN:COB-COM HETERODISULFIDE REDUCTASE SUBUNIT A"/>
    <property type="match status" value="1"/>
</dbReference>
<dbReference type="InterPro" id="IPR036188">
    <property type="entry name" value="FAD/NAD-bd_sf"/>
</dbReference>
<keyword evidence="5" id="KW-0274">FAD</keyword>
<dbReference type="Pfam" id="PF07992">
    <property type="entry name" value="Pyr_redox_2"/>
    <property type="match status" value="1"/>
</dbReference>
<dbReference type="GO" id="GO:0051539">
    <property type="term" value="F:4 iron, 4 sulfur cluster binding"/>
    <property type="evidence" value="ECO:0007669"/>
    <property type="project" value="UniProtKB-KW"/>
</dbReference>
<dbReference type="PRINTS" id="PR00411">
    <property type="entry name" value="PNDRDTASEI"/>
</dbReference>
<keyword evidence="7" id="KW-0408">Iron</keyword>
<dbReference type="Pfam" id="PF02662">
    <property type="entry name" value="FlpD"/>
    <property type="match status" value="1"/>
</dbReference>
<keyword evidence="5" id="KW-0285">Flavoprotein</keyword>
<dbReference type="InterPro" id="IPR003813">
    <property type="entry name" value="MvhD/FlpD"/>
</dbReference>
<feature type="domain" description="4Fe-4S ferredoxin-type" evidence="9">
    <location>
        <begin position="497"/>
        <end position="529"/>
    </location>
</feature>
<comment type="caution">
    <text evidence="10">The sequence shown here is derived from an EMBL/GenBank/DDBJ whole genome shotgun (WGS) entry which is preliminary data.</text>
</comment>
<evidence type="ECO:0000259" key="9">
    <source>
        <dbReference type="PROSITE" id="PS51379"/>
    </source>
</evidence>
<dbReference type="SUPFAM" id="SSF54862">
    <property type="entry name" value="4Fe-4S ferredoxins"/>
    <property type="match status" value="1"/>
</dbReference>
<evidence type="ECO:0000256" key="4">
    <source>
        <dbReference type="ARBA" id="ARBA00022723"/>
    </source>
</evidence>
<dbReference type="EMBL" id="JAIOIV010000124">
    <property type="protein sequence ID" value="MBZ0157639.1"/>
    <property type="molecule type" value="Genomic_DNA"/>
</dbReference>
<dbReference type="Proteomes" id="UP000705867">
    <property type="component" value="Unassembled WGS sequence"/>
</dbReference>
<dbReference type="AlphaFoldDB" id="A0A953M138"/>
<evidence type="ECO:0000256" key="6">
    <source>
        <dbReference type="ARBA" id="ARBA00023002"/>
    </source>
</evidence>
<dbReference type="InterPro" id="IPR017896">
    <property type="entry name" value="4Fe4S_Fe-S-bd"/>
</dbReference>
<evidence type="ECO:0000256" key="3">
    <source>
        <dbReference type="ARBA" id="ARBA00022485"/>
    </source>
</evidence>
<proteinExistence type="inferred from homology"/>
<dbReference type="PROSITE" id="PS00198">
    <property type="entry name" value="4FE4S_FER_1"/>
    <property type="match status" value="2"/>
</dbReference>